<evidence type="ECO:0000313" key="1">
    <source>
        <dbReference type="EMBL" id="KAL1496338.1"/>
    </source>
</evidence>
<dbReference type="InterPro" id="IPR029063">
    <property type="entry name" value="SAM-dependent_MTases_sf"/>
</dbReference>
<dbReference type="EMBL" id="JBGBPQ010000029">
    <property type="protein sequence ID" value="KAL1496338.1"/>
    <property type="molecule type" value="Genomic_DNA"/>
</dbReference>
<dbReference type="Gene3D" id="3.40.50.150">
    <property type="entry name" value="Vaccinia Virus protein VP39"/>
    <property type="match status" value="1"/>
</dbReference>
<comment type="caution">
    <text evidence="1">The sequence shown here is derived from an EMBL/GenBank/DDBJ whole genome shotgun (WGS) entry which is preliminary data.</text>
</comment>
<protein>
    <recommendedName>
        <fullName evidence="3">Rhamnosyl O-methyltransferase</fullName>
    </recommendedName>
</protein>
<evidence type="ECO:0000313" key="2">
    <source>
        <dbReference type="Proteomes" id="UP001515480"/>
    </source>
</evidence>
<evidence type="ECO:0008006" key="3">
    <source>
        <dbReference type="Google" id="ProtNLM"/>
    </source>
</evidence>
<keyword evidence="2" id="KW-1185">Reference proteome</keyword>
<dbReference type="AlphaFoldDB" id="A0AB34IG01"/>
<dbReference type="SUPFAM" id="SSF53335">
    <property type="entry name" value="S-adenosyl-L-methionine-dependent methyltransferases"/>
    <property type="match status" value="1"/>
</dbReference>
<accession>A0AB34IG01</accession>
<name>A0AB34IG01_PRYPA</name>
<gene>
    <name evidence="1" type="ORF">AB1Y20_016294</name>
</gene>
<proteinExistence type="predicted"/>
<dbReference type="Proteomes" id="UP001515480">
    <property type="component" value="Unassembled WGS sequence"/>
</dbReference>
<reference evidence="1 2" key="1">
    <citation type="journal article" date="2024" name="Science">
        <title>Giant polyketide synthase enzymes in the biosynthesis of giant marine polyether toxins.</title>
        <authorList>
            <person name="Fallon T.R."/>
            <person name="Shende V.V."/>
            <person name="Wierzbicki I.H."/>
            <person name="Pendleton A.L."/>
            <person name="Watervoot N.F."/>
            <person name="Auber R.P."/>
            <person name="Gonzalez D.J."/>
            <person name="Wisecaver J.H."/>
            <person name="Moore B.S."/>
        </authorList>
    </citation>
    <scope>NUCLEOTIDE SEQUENCE [LARGE SCALE GENOMIC DNA]</scope>
    <source>
        <strain evidence="1 2">12B1</strain>
    </source>
</reference>
<organism evidence="1 2">
    <name type="scientific">Prymnesium parvum</name>
    <name type="common">Toxic golden alga</name>
    <dbReference type="NCBI Taxonomy" id="97485"/>
    <lineage>
        <taxon>Eukaryota</taxon>
        <taxon>Haptista</taxon>
        <taxon>Haptophyta</taxon>
        <taxon>Prymnesiophyceae</taxon>
        <taxon>Prymnesiales</taxon>
        <taxon>Prymnesiaceae</taxon>
        <taxon>Prymnesium</taxon>
    </lineage>
</organism>
<sequence length="315" mass="35196">MPVAHHLPPCPAGCLEYALGLSFAPPSRRLLTHPSPALLLHHHNIVVISIDGGARELKSLACEQSPVSDKFDQHNYELMYGLFLLPLRSVRPPPKILEIGLGCNMRYGAGASARLWRRIFPEAELWFADVDAACVEKHMHSLREQRIHALVGSQANASTLRQWVAQSSGGFHAIIDDGSHFNSHILTTFDALWPTLRPGGVYFIEDLQLGRHTAWDDTRGAAVFSDIMQSWVDQKLIGYRDGPHANWFEARWDTAFAKNFAAHAANDRARAARAAHPLPRNVSFIFCQEEACAIGKEGRHHRRRAERRCRKGGVG</sequence>